<keyword evidence="2" id="KW-1185">Reference proteome</keyword>
<reference evidence="1" key="1">
    <citation type="submission" date="2013-05" db="EMBL/GenBank/DDBJ databases">
        <authorList>
            <person name="Yim A.K.Y."/>
            <person name="Chan T.F."/>
            <person name="Ji K.M."/>
            <person name="Liu X.Y."/>
            <person name="Zhou J.W."/>
            <person name="Li R.Q."/>
            <person name="Yang K.Y."/>
            <person name="Li J."/>
            <person name="Li M."/>
            <person name="Law P.T.W."/>
            <person name="Wu Y.L."/>
            <person name="Cai Z.L."/>
            <person name="Qin H."/>
            <person name="Bao Y."/>
            <person name="Leung R.K.K."/>
            <person name="Ng P.K.S."/>
            <person name="Zou J."/>
            <person name="Zhong X.J."/>
            <person name="Ran P.X."/>
            <person name="Zhong N.S."/>
            <person name="Liu Z.G."/>
            <person name="Tsui S.K.W."/>
        </authorList>
    </citation>
    <scope>NUCLEOTIDE SEQUENCE</scope>
    <source>
        <strain evidence="1">Derf</strain>
        <tissue evidence="1">Whole organism</tissue>
    </source>
</reference>
<dbReference type="Proteomes" id="UP000790347">
    <property type="component" value="Unassembled WGS sequence"/>
</dbReference>
<comment type="caution">
    <text evidence="1">The sequence shown here is derived from an EMBL/GenBank/DDBJ whole genome shotgun (WGS) entry which is preliminary data.</text>
</comment>
<proteinExistence type="predicted"/>
<protein>
    <submittedName>
        <fullName evidence="1">Uncharacterized protein</fullName>
    </submittedName>
</protein>
<dbReference type="AlphaFoldDB" id="A0A922IH67"/>
<gene>
    <name evidence="1" type="ORF">DERF_003455</name>
</gene>
<evidence type="ECO:0000313" key="2">
    <source>
        <dbReference type="Proteomes" id="UP000790347"/>
    </source>
</evidence>
<evidence type="ECO:0000313" key="1">
    <source>
        <dbReference type="EMBL" id="KAH9529578.1"/>
    </source>
</evidence>
<sequence>MFCHGTVWVSEAFDIHFDNCMNNKKRKELFVGRLIQYIINRIFEIFSPTNLPFVGIHEI</sequence>
<reference evidence="1" key="2">
    <citation type="journal article" date="2022" name="Res Sq">
        <title>Comparative Genomics Reveals Insights into the Divergent Evolution of Astigmatic Mites and Household Pest Adaptations.</title>
        <authorList>
            <person name="Xiong Q."/>
            <person name="Wan A.T.-Y."/>
            <person name="Liu X.-Y."/>
            <person name="Fung C.S.-H."/>
            <person name="Xiao X."/>
            <person name="Malainual N."/>
            <person name="Hou J."/>
            <person name="Wang L."/>
            <person name="Wang M."/>
            <person name="Yang K."/>
            <person name="Cui Y."/>
            <person name="Leung E."/>
            <person name="Nong W."/>
            <person name="Shin S.-K."/>
            <person name="Au S."/>
            <person name="Jeong K.Y."/>
            <person name="Chew F.T."/>
            <person name="Hui J."/>
            <person name="Leung T.F."/>
            <person name="Tungtrongchitr A."/>
            <person name="Zhong N."/>
            <person name="Liu Z."/>
            <person name="Tsui S."/>
        </authorList>
    </citation>
    <scope>NUCLEOTIDE SEQUENCE</scope>
    <source>
        <strain evidence="1">Derf</strain>
        <tissue evidence="1">Whole organism</tissue>
    </source>
</reference>
<organism evidence="1 2">
    <name type="scientific">Dermatophagoides farinae</name>
    <name type="common">American house dust mite</name>
    <dbReference type="NCBI Taxonomy" id="6954"/>
    <lineage>
        <taxon>Eukaryota</taxon>
        <taxon>Metazoa</taxon>
        <taxon>Ecdysozoa</taxon>
        <taxon>Arthropoda</taxon>
        <taxon>Chelicerata</taxon>
        <taxon>Arachnida</taxon>
        <taxon>Acari</taxon>
        <taxon>Acariformes</taxon>
        <taxon>Sarcoptiformes</taxon>
        <taxon>Astigmata</taxon>
        <taxon>Psoroptidia</taxon>
        <taxon>Analgoidea</taxon>
        <taxon>Pyroglyphidae</taxon>
        <taxon>Dermatophagoidinae</taxon>
        <taxon>Dermatophagoides</taxon>
    </lineage>
</organism>
<name>A0A922IH67_DERFA</name>
<accession>A0A922IH67</accession>
<dbReference type="EMBL" id="ASGP02000001">
    <property type="protein sequence ID" value="KAH9529578.1"/>
    <property type="molecule type" value="Genomic_DNA"/>
</dbReference>